<evidence type="ECO:0000313" key="2">
    <source>
        <dbReference type="EMBL" id="OOC56873.1"/>
    </source>
</evidence>
<dbReference type="InterPro" id="IPR012654">
    <property type="entry name" value="CHP02391"/>
</dbReference>
<comment type="caution">
    <text evidence="2">The sequence shown here is derived from an EMBL/GenBank/DDBJ whole genome shotgun (WGS) entry which is preliminary data.</text>
</comment>
<reference evidence="3" key="1">
    <citation type="submission" date="2016-08" db="EMBL/GenBank/DDBJ databases">
        <authorList>
            <person name="Tokovenko B."/>
            <person name="Kalinowski J."/>
        </authorList>
    </citation>
    <scope>NUCLEOTIDE SEQUENCE [LARGE SCALE GENOMIC DNA]</scope>
    <source>
        <strain evidence="3">UTMC102</strain>
    </source>
</reference>
<sequence>MAKIRHPMWQSAAVESVCAVLASTDPPGLSGSEITTLLSVSRVPDVDPNASNKRKRLWAALMTQQQRDQAANCIIRFITEVMAPGRYVQDRARFEALKDALNEPLALLGLRVNEAGKLARGARATNLDEVARLAGRLQSELRRRGAHPQVIRYCEEEILRQSVFHAVFEATKGLAERLREMSGSTLDGADLVDHCFSTRRPPPLVRINGFTTESEISEHKGFANLLKGVFGTFRNPPAHTPRATAGWRIPEPDALDLFSTLSFMHRRLDMAILNRIP</sequence>
<organism evidence="2 3">
    <name type="scientific">Nocardiopsis sinuspersici</name>
    <dbReference type="NCBI Taxonomy" id="501010"/>
    <lineage>
        <taxon>Bacteria</taxon>
        <taxon>Bacillati</taxon>
        <taxon>Actinomycetota</taxon>
        <taxon>Actinomycetes</taxon>
        <taxon>Streptosporangiales</taxon>
        <taxon>Nocardiopsidaceae</taxon>
        <taxon>Nocardiopsis</taxon>
    </lineage>
</organism>
<proteinExistence type="predicted"/>
<feature type="domain" description="Conserved hypothetical protein CHP02391" evidence="1">
    <location>
        <begin position="145"/>
        <end position="268"/>
    </location>
</feature>
<accession>A0A1V3C850</accession>
<name>A0A1V3C850_9ACTN</name>
<dbReference type="STRING" id="501010.NOSIN_00190"/>
<dbReference type="Pfam" id="PF09509">
    <property type="entry name" value="Hypoth_Ymh"/>
    <property type="match status" value="1"/>
</dbReference>
<evidence type="ECO:0000313" key="3">
    <source>
        <dbReference type="Proteomes" id="UP000189004"/>
    </source>
</evidence>
<dbReference type="RefSeq" id="WP_227015101.1">
    <property type="nucleotide sequence ID" value="NZ_MCOK01000001.1"/>
</dbReference>
<dbReference type="Proteomes" id="UP000189004">
    <property type="component" value="Unassembled WGS sequence"/>
</dbReference>
<dbReference type="AlphaFoldDB" id="A0A1V3C850"/>
<evidence type="ECO:0000259" key="1">
    <source>
        <dbReference type="Pfam" id="PF09509"/>
    </source>
</evidence>
<protein>
    <submittedName>
        <fullName evidence="2">TIGR02391 family protein</fullName>
    </submittedName>
</protein>
<dbReference type="EMBL" id="MCOK01000001">
    <property type="protein sequence ID" value="OOC56873.1"/>
    <property type="molecule type" value="Genomic_DNA"/>
</dbReference>
<dbReference type="NCBIfam" id="TIGR02391">
    <property type="entry name" value="hypoth_ymh"/>
    <property type="match status" value="1"/>
</dbReference>
<gene>
    <name evidence="2" type="ORF">NOSIN_00190</name>
</gene>
<keyword evidence="3" id="KW-1185">Reference proteome</keyword>